<dbReference type="RefSeq" id="WP_090675363.1">
    <property type="nucleotide sequence ID" value="NZ_FMTT01000043.1"/>
</dbReference>
<feature type="transmembrane region" description="Helical" evidence="6">
    <location>
        <begin position="321"/>
        <end position="344"/>
    </location>
</feature>
<reference evidence="8" key="1">
    <citation type="submission" date="2016-10" db="EMBL/GenBank/DDBJ databases">
        <authorList>
            <person name="Varghese N."/>
            <person name="Submissions S."/>
        </authorList>
    </citation>
    <scope>NUCLEOTIDE SEQUENCE [LARGE SCALE GENOMIC DNA]</scope>
    <source>
        <strain evidence="8">CGMCC 1.8946</strain>
    </source>
</reference>
<keyword evidence="7" id="KW-0762">Sugar transport</keyword>
<evidence type="ECO:0000256" key="6">
    <source>
        <dbReference type="SAM" id="Phobius"/>
    </source>
</evidence>
<evidence type="ECO:0000256" key="5">
    <source>
        <dbReference type="ARBA" id="ARBA00023136"/>
    </source>
</evidence>
<dbReference type="STRING" id="624147.SAMN04487970_104343"/>
<evidence type="ECO:0000313" key="8">
    <source>
        <dbReference type="Proteomes" id="UP000198601"/>
    </source>
</evidence>
<dbReference type="Proteomes" id="UP000198601">
    <property type="component" value="Unassembled WGS sequence"/>
</dbReference>
<accession>A0A1G4T5X8</accession>
<name>A0A1G4T5X8_9BACL</name>
<evidence type="ECO:0000256" key="2">
    <source>
        <dbReference type="ARBA" id="ARBA00022475"/>
    </source>
</evidence>
<feature type="transmembrane region" description="Helical" evidence="6">
    <location>
        <begin position="113"/>
        <end position="132"/>
    </location>
</feature>
<keyword evidence="3 6" id="KW-0812">Transmembrane</keyword>
<feature type="transmembrane region" description="Helical" evidence="6">
    <location>
        <begin position="138"/>
        <end position="159"/>
    </location>
</feature>
<feature type="transmembrane region" description="Helical" evidence="6">
    <location>
        <begin position="12"/>
        <end position="32"/>
    </location>
</feature>
<evidence type="ECO:0000256" key="1">
    <source>
        <dbReference type="ARBA" id="ARBA00004651"/>
    </source>
</evidence>
<feature type="transmembrane region" description="Helical" evidence="6">
    <location>
        <begin position="193"/>
        <end position="211"/>
    </location>
</feature>
<evidence type="ECO:0000313" key="7">
    <source>
        <dbReference type="EMBL" id="SCW76872.1"/>
    </source>
</evidence>
<dbReference type="InterPro" id="IPR001851">
    <property type="entry name" value="ABC_transp_permease"/>
</dbReference>
<evidence type="ECO:0000256" key="4">
    <source>
        <dbReference type="ARBA" id="ARBA00022989"/>
    </source>
</evidence>
<keyword evidence="7" id="KW-0813">Transport</keyword>
<dbReference type="EMBL" id="FMTT01000043">
    <property type="protein sequence ID" value="SCW76872.1"/>
    <property type="molecule type" value="Genomic_DNA"/>
</dbReference>
<organism evidence="7 8">
    <name type="scientific">Paenibacillus tianmuensis</name>
    <dbReference type="NCBI Taxonomy" id="624147"/>
    <lineage>
        <taxon>Bacteria</taxon>
        <taxon>Bacillati</taxon>
        <taxon>Bacillota</taxon>
        <taxon>Bacilli</taxon>
        <taxon>Bacillales</taxon>
        <taxon>Paenibacillaceae</taxon>
        <taxon>Paenibacillus</taxon>
    </lineage>
</organism>
<dbReference type="AlphaFoldDB" id="A0A1G4T5X8"/>
<protein>
    <submittedName>
        <fullName evidence="7">Simple sugar transport system permease protein</fullName>
    </submittedName>
</protein>
<proteinExistence type="predicted"/>
<dbReference type="PANTHER" id="PTHR47089">
    <property type="entry name" value="ABC TRANSPORTER, PERMEASE PROTEIN"/>
    <property type="match status" value="1"/>
</dbReference>
<keyword evidence="5 6" id="KW-0472">Membrane</keyword>
<dbReference type="GO" id="GO:0005886">
    <property type="term" value="C:plasma membrane"/>
    <property type="evidence" value="ECO:0007669"/>
    <property type="project" value="UniProtKB-SubCell"/>
</dbReference>
<feature type="transmembrane region" description="Helical" evidence="6">
    <location>
        <begin position="276"/>
        <end position="301"/>
    </location>
</feature>
<dbReference type="PANTHER" id="PTHR47089:SF1">
    <property type="entry name" value="GUANOSINE ABC TRANSPORTER PERMEASE PROTEIN NUPP"/>
    <property type="match status" value="1"/>
</dbReference>
<dbReference type="Pfam" id="PF02653">
    <property type="entry name" value="BPD_transp_2"/>
    <property type="match status" value="1"/>
</dbReference>
<keyword evidence="2" id="KW-1003">Cell membrane</keyword>
<dbReference type="GO" id="GO:0022857">
    <property type="term" value="F:transmembrane transporter activity"/>
    <property type="evidence" value="ECO:0007669"/>
    <property type="project" value="InterPro"/>
</dbReference>
<feature type="transmembrane region" description="Helical" evidence="6">
    <location>
        <begin position="89"/>
        <end position="108"/>
    </location>
</feature>
<keyword evidence="4 6" id="KW-1133">Transmembrane helix</keyword>
<sequence length="358" mass="38355">MKWFDRVNRGTIGISLLSVLLALLCGAVIMLLGGYNPISAYAAFFEGIFGTPYLFGETVRQITPLIFTGLAVAFAFRTGLFNIGAEGQFMVGQLAAVSVGILFPLPWYLHMPLAILAAAVAGGLWGLVPGYLKARRGVHEVVTTIMMNWIGLILVNHLIRTYFKAQAERSETIRDTASLSSAWLSELFGGSRIHLGIVVALLAAIVIYVLLWKTKKGFELRTVGLNRSGAEYAGMNVNKNVMMSMMISGALAGIGGASEGLGVYGYMTLSSSFPGFGYDGIAVALIGANTSIGVILGAILFGGLTFGAQNMQMAADVPYEVIRIIIALIIFFIASSLLVSSFVSRCKKWLTIRKGGKR</sequence>
<feature type="transmembrane region" description="Helical" evidence="6">
    <location>
        <begin position="241"/>
        <end position="264"/>
    </location>
</feature>
<keyword evidence="8" id="KW-1185">Reference proteome</keyword>
<feature type="transmembrane region" description="Helical" evidence="6">
    <location>
        <begin position="62"/>
        <end position="83"/>
    </location>
</feature>
<gene>
    <name evidence="7" type="ORF">SAMN04487970_104343</name>
</gene>
<dbReference type="OrthoDB" id="45037at2"/>
<evidence type="ECO:0000256" key="3">
    <source>
        <dbReference type="ARBA" id="ARBA00022692"/>
    </source>
</evidence>
<dbReference type="CDD" id="cd06580">
    <property type="entry name" value="TM_PBP1_transp_TpRbsC_like"/>
    <property type="match status" value="1"/>
</dbReference>
<comment type="subcellular location">
    <subcellularLocation>
        <location evidence="1">Cell membrane</location>
        <topology evidence="1">Multi-pass membrane protein</topology>
    </subcellularLocation>
</comment>